<dbReference type="SUPFAM" id="SSF53756">
    <property type="entry name" value="UDP-Glycosyltransferase/glycogen phosphorylase"/>
    <property type="match status" value="1"/>
</dbReference>
<dbReference type="EMBL" id="CAAHFH010000001">
    <property type="protein sequence ID" value="VGO18287.1"/>
    <property type="molecule type" value="Genomic_DNA"/>
</dbReference>
<gene>
    <name evidence="2" type="primary">mshA_2</name>
    <name evidence="2" type="ORF">SCARR_00339</name>
</gene>
<dbReference type="Pfam" id="PF00534">
    <property type="entry name" value="Glycos_transf_1"/>
    <property type="match status" value="1"/>
</dbReference>
<evidence type="ECO:0000313" key="3">
    <source>
        <dbReference type="Proteomes" id="UP000346198"/>
    </source>
</evidence>
<name>A0A6C2UFI4_9BACT</name>
<dbReference type="RefSeq" id="WP_136059791.1">
    <property type="nucleotide sequence ID" value="NZ_CAAHFH010000001.1"/>
</dbReference>
<feature type="domain" description="Glycosyl transferase family 1" evidence="1">
    <location>
        <begin position="184"/>
        <end position="349"/>
    </location>
</feature>
<dbReference type="AlphaFoldDB" id="A0A6C2UFI4"/>
<evidence type="ECO:0000259" key="1">
    <source>
        <dbReference type="Pfam" id="PF00534"/>
    </source>
</evidence>
<dbReference type="Gene3D" id="3.40.50.2000">
    <property type="entry name" value="Glycogen Phosphorylase B"/>
    <property type="match status" value="2"/>
</dbReference>
<dbReference type="GO" id="GO:0016757">
    <property type="term" value="F:glycosyltransferase activity"/>
    <property type="evidence" value="ECO:0007669"/>
    <property type="project" value="InterPro"/>
</dbReference>
<dbReference type="PANTHER" id="PTHR45947:SF3">
    <property type="entry name" value="SULFOQUINOVOSYL TRANSFERASE SQD2"/>
    <property type="match status" value="1"/>
</dbReference>
<reference evidence="2 3" key="1">
    <citation type="submission" date="2019-04" db="EMBL/GenBank/DDBJ databases">
        <authorList>
            <person name="Van Vliet M D."/>
        </authorList>
    </citation>
    <scope>NUCLEOTIDE SEQUENCE [LARGE SCALE GENOMIC DNA]</scope>
    <source>
        <strain evidence="2 3">F21</strain>
    </source>
</reference>
<evidence type="ECO:0000313" key="2">
    <source>
        <dbReference type="EMBL" id="VGO18287.1"/>
    </source>
</evidence>
<keyword evidence="3" id="KW-1185">Reference proteome</keyword>
<dbReference type="InterPro" id="IPR001296">
    <property type="entry name" value="Glyco_trans_1"/>
</dbReference>
<protein>
    <submittedName>
        <fullName evidence="2">D-inositol 3-phosphate glycosyltransferase</fullName>
    </submittedName>
</protein>
<proteinExistence type="predicted"/>
<dbReference type="InterPro" id="IPR050194">
    <property type="entry name" value="Glycosyltransferase_grp1"/>
</dbReference>
<dbReference type="CDD" id="cd03801">
    <property type="entry name" value="GT4_PimA-like"/>
    <property type="match status" value="1"/>
</dbReference>
<organism evidence="2 3">
    <name type="scientific">Pontiella sulfatireligans</name>
    <dbReference type="NCBI Taxonomy" id="2750658"/>
    <lineage>
        <taxon>Bacteria</taxon>
        <taxon>Pseudomonadati</taxon>
        <taxon>Kiritimatiellota</taxon>
        <taxon>Kiritimatiellia</taxon>
        <taxon>Kiritimatiellales</taxon>
        <taxon>Pontiellaceae</taxon>
        <taxon>Pontiella</taxon>
    </lineage>
</organism>
<dbReference type="PANTHER" id="PTHR45947">
    <property type="entry name" value="SULFOQUINOVOSYL TRANSFERASE SQD2"/>
    <property type="match status" value="1"/>
</dbReference>
<accession>A0A6C2UFI4</accession>
<sequence length="376" mass="42625">MEKATNNLPTVILVGQTPPPTTGQSVMIQVLLDGLKRHLRVEYVRMEFSGSVQEMGKFSFRKVSTLVSLIFQTRFLLRRYPDSVLYYPPAPPALIPLVRDIIFLCSVRSLAKAVIFHYHAYGMGGFLNNRKLLYRLARLAYGRADLSVVPTLSCAEEPEMFFPRRIEAVPYGRDLPFVNGIQEERNDGIYRILFVGILTEGKGIYDLVETVSRLVVLGVRIEVRCVGVWQSSEEKKSVEGMVERNNLQGIIQFCGHLEGDDLWTEYRWADVLFFPTHYLFETQGMVVVEAMAFSLPVVASNWRGPCDVVKDGETGILCDAGCIGDYVDALVRLYKNSGLRKEMGSAGQQHYQSSFTEEKYIRSWFDLICELKKTAT</sequence>
<dbReference type="Proteomes" id="UP000346198">
    <property type="component" value="Unassembled WGS sequence"/>
</dbReference>
<keyword evidence="2" id="KW-0808">Transferase</keyword>